<keyword evidence="7" id="KW-0456">Lyase</keyword>
<dbReference type="InterPro" id="IPR000277">
    <property type="entry name" value="Cys/Met-Metab_PyrdxlP-dep_enz"/>
</dbReference>
<dbReference type="GO" id="GO:0005737">
    <property type="term" value="C:cytoplasm"/>
    <property type="evidence" value="ECO:0007669"/>
    <property type="project" value="TreeGrafter"/>
</dbReference>
<dbReference type="EMBL" id="ML004497">
    <property type="protein sequence ID" value="RKP29261.1"/>
    <property type="molecule type" value="Genomic_DNA"/>
</dbReference>
<dbReference type="InterPro" id="IPR015421">
    <property type="entry name" value="PyrdxlP-dep_Trfase_major"/>
</dbReference>
<evidence type="ECO:0000256" key="6">
    <source>
        <dbReference type="ARBA" id="ARBA00023167"/>
    </source>
</evidence>
<keyword evidence="5 13" id="KW-0663">Pyridoxal phosphate</keyword>
<name>A0A4P9ZB27_9ASCO</name>
<organism evidence="15 16">
    <name type="scientific">Metschnikowia bicuspidata</name>
    <dbReference type="NCBI Taxonomy" id="27322"/>
    <lineage>
        <taxon>Eukaryota</taxon>
        <taxon>Fungi</taxon>
        <taxon>Dikarya</taxon>
        <taxon>Ascomycota</taxon>
        <taxon>Saccharomycotina</taxon>
        <taxon>Pichiomycetes</taxon>
        <taxon>Metschnikowiaceae</taxon>
        <taxon>Metschnikowia</taxon>
    </lineage>
</organism>
<dbReference type="InterPro" id="IPR015424">
    <property type="entry name" value="PyrdxlP-dep_Trfase"/>
</dbReference>
<dbReference type="Gene3D" id="3.90.1150.10">
    <property type="entry name" value="Aspartate Aminotransferase, domain 1"/>
    <property type="match status" value="1"/>
</dbReference>
<dbReference type="AlphaFoldDB" id="A0A4P9ZB27"/>
<dbReference type="GO" id="GO:0030170">
    <property type="term" value="F:pyridoxal phosphate binding"/>
    <property type="evidence" value="ECO:0007669"/>
    <property type="project" value="InterPro"/>
</dbReference>
<comment type="pathway">
    <text evidence="8">Amino-acid biosynthesis; L-methionine biosynthesis via de novo pathway; L-homocysteine from L-cystathionine: step 1/1.</text>
</comment>
<comment type="catalytic activity">
    <reaction evidence="10">
        <text>L,L-cystathionine + H2O = L-homocysteine + pyruvate + NH4(+)</text>
        <dbReference type="Rhea" id="RHEA:13965"/>
        <dbReference type="ChEBI" id="CHEBI:15361"/>
        <dbReference type="ChEBI" id="CHEBI:15377"/>
        <dbReference type="ChEBI" id="CHEBI:28938"/>
        <dbReference type="ChEBI" id="CHEBI:58161"/>
        <dbReference type="ChEBI" id="CHEBI:58199"/>
    </reaction>
</comment>
<evidence type="ECO:0000256" key="14">
    <source>
        <dbReference type="RuleBase" id="RU362118"/>
    </source>
</evidence>
<evidence type="ECO:0000256" key="10">
    <source>
        <dbReference type="ARBA" id="ARBA00047517"/>
    </source>
</evidence>
<dbReference type="SUPFAM" id="SSF53383">
    <property type="entry name" value="PLP-dependent transferases"/>
    <property type="match status" value="1"/>
</dbReference>
<evidence type="ECO:0000256" key="5">
    <source>
        <dbReference type="ARBA" id="ARBA00022898"/>
    </source>
</evidence>
<dbReference type="GO" id="GO:0019346">
    <property type="term" value="P:transsulfuration"/>
    <property type="evidence" value="ECO:0007669"/>
    <property type="project" value="InterPro"/>
</dbReference>
<evidence type="ECO:0000256" key="7">
    <source>
        <dbReference type="ARBA" id="ARBA00023239"/>
    </source>
</evidence>
<evidence type="ECO:0000313" key="15">
    <source>
        <dbReference type="EMBL" id="RKP29261.1"/>
    </source>
</evidence>
<dbReference type="GO" id="GO:0047804">
    <property type="term" value="F:cysteine-S-conjugate beta-lyase activity"/>
    <property type="evidence" value="ECO:0007669"/>
    <property type="project" value="UniProtKB-EC"/>
</dbReference>
<proteinExistence type="inferred from homology"/>
<sequence>MTETKPHHIEIESVFSNSTDQYNASVPQLYQSATFKQDSLSNMGEYDYTRSGNPTHTHIFPVTSDEVIAGDDFFGGTHRLLTYMNAKGDLNVVHCYITDIDAMKASITPRTKMIFLESPTNPLIKVCDVKAICDHAHAVNPDLLSATKYLNGHHDIVAGVITTRDPSVAERLYLVINSMGCGLSLFHCWLLSRGLCTLAVRVERQQQNCRKTAHFLELFGFNVHYPVLHSHPQYELHLRQCSGDGAVLSFETGSVKLLEKIFEACDIFGIAVSFGCVNSLISMPCKMSHASIDAKTREERDMPEDLIRLCIGIKNIDDLI</sequence>
<comment type="similarity">
    <text evidence="2 14">Belongs to the trans-sulfuration enzymes family.</text>
</comment>
<evidence type="ECO:0000256" key="1">
    <source>
        <dbReference type="ARBA" id="ARBA00001933"/>
    </source>
</evidence>
<dbReference type="EC" id="4.4.1.13" evidence="3"/>
<evidence type="ECO:0000256" key="3">
    <source>
        <dbReference type="ARBA" id="ARBA00012224"/>
    </source>
</evidence>
<dbReference type="OrthoDB" id="2545919at2759"/>
<reference evidence="16" key="1">
    <citation type="journal article" date="2018" name="Nat. Microbiol.">
        <title>Leveraging single-cell genomics to expand the fungal tree of life.</title>
        <authorList>
            <person name="Ahrendt S.R."/>
            <person name="Quandt C.A."/>
            <person name="Ciobanu D."/>
            <person name="Clum A."/>
            <person name="Salamov A."/>
            <person name="Andreopoulos B."/>
            <person name="Cheng J.F."/>
            <person name="Woyke T."/>
            <person name="Pelin A."/>
            <person name="Henrissat B."/>
            <person name="Reynolds N.K."/>
            <person name="Benny G.L."/>
            <person name="Smith M.E."/>
            <person name="James T.Y."/>
            <person name="Grigoriev I.V."/>
        </authorList>
    </citation>
    <scope>NUCLEOTIDE SEQUENCE [LARGE SCALE GENOMIC DNA]</scope>
    <source>
        <strain evidence="16">Baker2002</strain>
    </source>
</reference>
<keyword evidence="6" id="KW-0486">Methionine biosynthesis</keyword>
<keyword evidence="16" id="KW-1185">Reference proteome</keyword>
<accession>A0A4P9ZB27</accession>
<dbReference type="PANTHER" id="PTHR11808">
    <property type="entry name" value="TRANS-SULFURATION ENZYME FAMILY MEMBER"/>
    <property type="match status" value="1"/>
</dbReference>
<evidence type="ECO:0000256" key="11">
    <source>
        <dbReference type="ARBA" id="ARBA00047625"/>
    </source>
</evidence>
<gene>
    <name evidence="15" type="ORF">METBISCDRAFT_31786</name>
</gene>
<keyword evidence="4" id="KW-0028">Amino-acid biosynthesis</keyword>
<dbReference type="PIRSF" id="PIRSF001434">
    <property type="entry name" value="CGS"/>
    <property type="match status" value="1"/>
</dbReference>
<evidence type="ECO:0000256" key="8">
    <source>
        <dbReference type="ARBA" id="ARBA00046315"/>
    </source>
</evidence>
<dbReference type="FunFam" id="3.90.1150.10:FF:000013">
    <property type="entry name" value="Cystathionine beta-lyase"/>
    <property type="match status" value="1"/>
</dbReference>
<dbReference type="InterPro" id="IPR015422">
    <property type="entry name" value="PyrdxlP-dep_Trfase_small"/>
</dbReference>
<protein>
    <recommendedName>
        <fullName evidence="12">Cystathionine beta-lyase</fullName>
        <ecNumber evidence="3">4.4.1.13</ecNumber>
    </recommendedName>
    <alternativeName>
        <fullName evidence="9">Cysteine-S-conjugate beta-lyase</fullName>
    </alternativeName>
</protein>
<dbReference type="Gene3D" id="3.40.640.10">
    <property type="entry name" value="Type I PLP-dependent aspartate aminotransferase-like (Major domain)"/>
    <property type="match status" value="2"/>
</dbReference>
<evidence type="ECO:0000256" key="4">
    <source>
        <dbReference type="ARBA" id="ARBA00022605"/>
    </source>
</evidence>
<dbReference type="Proteomes" id="UP000268321">
    <property type="component" value="Unassembled WGS sequence"/>
</dbReference>
<dbReference type="PANTHER" id="PTHR11808:SF50">
    <property type="entry name" value="CYSTATHIONINE BETA-LYASE"/>
    <property type="match status" value="1"/>
</dbReference>
<comment type="cofactor">
    <cofactor evidence="1 14">
        <name>pyridoxal 5'-phosphate</name>
        <dbReference type="ChEBI" id="CHEBI:597326"/>
    </cofactor>
</comment>
<evidence type="ECO:0000256" key="12">
    <source>
        <dbReference type="ARBA" id="ARBA00072331"/>
    </source>
</evidence>
<feature type="modified residue" description="N6-(pyridoxal phosphate)lysine" evidence="13">
    <location>
        <position position="148"/>
    </location>
</feature>
<evidence type="ECO:0000256" key="2">
    <source>
        <dbReference type="ARBA" id="ARBA00009077"/>
    </source>
</evidence>
<evidence type="ECO:0000256" key="9">
    <source>
        <dbReference type="ARBA" id="ARBA00047213"/>
    </source>
</evidence>
<dbReference type="GO" id="GO:0009086">
    <property type="term" value="P:methionine biosynthetic process"/>
    <property type="evidence" value="ECO:0007669"/>
    <property type="project" value="UniProtKB-KW"/>
</dbReference>
<evidence type="ECO:0000256" key="13">
    <source>
        <dbReference type="PIRSR" id="PIRSR001434-2"/>
    </source>
</evidence>
<evidence type="ECO:0000313" key="16">
    <source>
        <dbReference type="Proteomes" id="UP000268321"/>
    </source>
</evidence>
<comment type="catalytic activity">
    <reaction evidence="11">
        <text>an S-substituted L-cysteine + H2O = a thiol + pyruvate + NH4(+)</text>
        <dbReference type="Rhea" id="RHEA:18121"/>
        <dbReference type="ChEBI" id="CHEBI:15361"/>
        <dbReference type="ChEBI" id="CHEBI:15377"/>
        <dbReference type="ChEBI" id="CHEBI:28938"/>
        <dbReference type="ChEBI" id="CHEBI:29256"/>
        <dbReference type="ChEBI" id="CHEBI:58717"/>
        <dbReference type="EC" id="4.4.1.13"/>
    </reaction>
</comment>
<dbReference type="Pfam" id="PF01053">
    <property type="entry name" value="Cys_Met_Meta_PP"/>
    <property type="match status" value="2"/>
</dbReference>